<feature type="compositionally biased region" description="Basic and acidic residues" evidence="10">
    <location>
        <begin position="271"/>
        <end position="289"/>
    </location>
</feature>
<evidence type="ECO:0000259" key="13">
    <source>
        <dbReference type="Pfam" id="PF08345"/>
    </source>
</evidence>
<dbReference type="PRINTS" id="PR01009">
    <property type="entry name" value="FLGMRINGFLIF"/>
</dbReference>
<evidence type="ECO:0000256" key="9">
    <source>
        <dbReference type="PIRNR" id="PIRNR004862"/>
    </source>
</evidence>
<evidence type="ECO:0000256" key="10">
    <source>
        <dbReference type="SAM" id="MobiDB-lite"/>
    </source>
</evidence>
<keyword evidence="6 11" id="KW-1133">Transmembrane helix</keyword>
<dbReference type="InterPro" id="IPR013556">
    <property type="entry name" value="Flag_M-ring_C"/>
</dbReference>
<keyword evidence="8 9" id="KW-0975">Bacterial flagellum</keyword>
<dbReference type="InterPro" id="IPR006182">
    <property type="entry name" value="FliF_N_dom"/>
</dbReference>
<proteinExistence type="inferred from homology"/>
<feature type="domain" description="Flagellar M-ring N-terminal" evidence="12">
    <location>
        <begin position="38"/>
        <end position="211"/>
    </location>
</feature>
<comment type="similarity">
    <text evidence="3 9">Belongs to the FliF family.</text>
</comment>
<feature type="compositionally biased region" description="Polar residues" evidence="10">
    <location>
        <begin position="299"/>
        <end position="313"/>
    </location>
</feature>
<dbReference type="Pfam" id="PF08345">
    <property type="entry name" value="YscJ_FliF_C"/>
    <property type="match status" value="1"/>
</dbReference>
<protein>
    <recommendedName>
        <fullName evidence="9">Flagellar M-ring protein</fullName>
    </recommendedName>
</protein>
<dbReference type="PIRSF" id="PIRSF004862">
    <property type="entry name" value="FliF"/>
    <property type="match status" value="1"/>
</dbReference>
<name>A0A323UB77_RHOPL</name>
<evidence type="ECO:0000256" key="3">
    <source>
        <dbReference type="ARBA" id="ARBA00007971"/>
    </source>
</evidence>
<comment type="function">
    <text evidence="9">The M ring may be actively involved in energy transduction.</text>
</comment>
<evidence type="ECO:0000256" key="1">
    <source>
        <dbReference type="ARBA" id="ARBA00004117"/>
    </source>
</evidence>
<feature type="transmembrane region" description="Helical" evidence="11">
    <location>
        <begin position="430"/>
        <end position="451"/>
    </location>
</feature>
<evidence type="ECO:0000259" key="12">
    <source>
        <dbReference type="Pfam" id="PF01514"/>
    </source>
</evidence>
<dbReference type="InterPro" id="IPR045851">
    <property type="entry name" value="AMP-bd_C_sf"/>
</dbReference>
<sequence>MQNLLSFLKGLGAARLMAMIAVSVALLGFFAFVIMRVSQPQMTTLYTDLSMDDSSSIIKELERQGIPYEMRNDGAILMVPRDKVTRLRMKLAEGGLPKGGGVGYEIFDKSDALGTTSFVQNINHLRALEGELSRTIRAIDRVQAARVHLVLPERPLFAREAPEPSASIVLRVRGTLEPQQVRAIRHLVASAVNGLKPQRVSIVDEAGQLLADGSASGEAAEGATSDERRAAFEKRLRNQIEGIVSSVVGAGRARVQVSADFDYNKITQTSDKFDPEGRVLRSSQTREESAATSAADGQVTVNNELPGNNQGQTAGPRDVSKKSEETNNYEISRVTKTEVTEAGRVNRLSVAVLVDGIYTPNEKGELVYAERPKEQLDRIAALVRSAIGFEQKRGDQVEVVNLKFAEAPQIEKLPEPAGLMGMFQFTKDDIMNMIQLGVMFLLGLVVLFMVIRPLVKRILAADPALEAPPGVPALADGTVPQIGADGQPVAPNMIDIAQVQGQVHAQSVHRVGELAERNPNETAAIIRQWLAEPA</sequence>
<evidence type="ECO:0000256" key="11">
    <source>
        <dbReference type="SAM" id="Phobius"/>
    </source>
</evidence>
<keyword evidence="4" id="KW-1003">Cell membrane</keyword>
<dbReference type="Proteomes" id="UP000248134">
    <property type="component" value="Unassembled WGS sequence"/>
</dbReference>
<evidence type="ECO:0000313" key="15">
    <source>
        <dbReference type="Proteomes" id="UP000248134"/>
    </source>
</evidence>
<dbReference type="Gene3D" id="3.30.300.30">
    <property type="match status" value="1"/>
</dbReference>
<dbReference type="Pfam" id="PF01514">
    <property type="entry name" value="YscJ_FliF"/>
    <property type="match status" value="1"/>
</dbReference>
<gene>
    <name evidence="14" type="primary">fliF</name>
    <name evidence="14" type="ORF">DNX69_22265</name>
</gene>
<dbReference type="InterPro" id="IPR043427">
    <property type="entry name" value="YscJ/FliF"/>
</dbReference>
<organism evidence="14 15">
    <name type="scientific">Rhodopseudomonas palustris</name>
    <dbReference type="NCBI Taxonomy" id="1076"/>
    <lineage>
        <taxon>Bacteria</taxon>
        <taxon>Pseudomonadati</taxon>
        <taxon>Pseudomonadota</taxon>
        <taxon>Alphaproteobacteria</taxon>
        <taxon>Hyphomicrobiales</taxon>
        <taxon>Nitrobacteraceae</taxon>
        <taxon>Rhodopseudomonas</taxon>
    </lineage>
</organism>
<dbReference type="GO" id="GO:0005886">
    <property type="term" value="C:plasma membrane"/>
    <property type="evidence" value="ECO:0007669"/>
    <property type="project" value="UniProtKB-SubCell"/>
</dbReference>
<keyword evidence="14" id="KW-0969">Cilium</keyword>
<dbReference type="NCBIfam" id="TIGR00206">
    <property type="entry name" value="fliF"/>
    <property type="match status" value="1"/>
</dbReference>
<evidence type="ECO:0000256" key="8">
    <source>
        <dbReference type="ARBA" id="ARBA00023143"/>
    </source>
</evidence>
<accession>A0A323UB77</accession>
<dbReference type="GO" id="GO:0071973">
    <property type="term" value="P:bacterial-type flagellum-dependent cell motility"/>
    <property type="evidence" value="ECO:0007669"/>
    <property type="project" value="InterPro"/>
</dbReference>
<feature type="transmembrane region" description="Helical" evidence="11">
    <location>
        <begin position="12"/>
        <end position="35"/>
    </location>
</feature>
<evidence type="ECO:0000256" key="7">
    <source>
        <dbReference type="ARBA" id="ARBA00023136"/>
    </source>
</evidence>
<keyword evidence="7 11" id="KW-0472">Membrane</keyword>
<feature type="region of interest" description="Disordered" evidence="10">
    <location>
        <begin position="268"/>
        <end position="329"/>
    </location>
</feature>
<keyword evidence="14" id="KW-0282">Flagellum</keyword>
<comment type="subcellular location">
    <subcellularLocation>
        <location evidence="1 9">Bacterial flagellum basal body</location>
    </subcellularLocation>
    <subcellularLocation>
        <location evidence="2">Cell membrane</location>
        <topology evidence="2">Multi-pass membrane protein</topology>
    </subcellularLocation>
</comment>
<dbReference type="OrthoDB" id="9807026at2"/>
<dbReference type="GO" id="GO:0003774">
    <property type="term" value="F:cytoskeletal motor activity"/>
    <property type="evidence" value="ECO:0007669"/>
    <property type="project" value="InterPro"/>
</dbReference>
<evidence type="ECO:0000256" key="4">
    <source>
        <dbReference type="ARBA" id="ARBA00022475"/>
    </source>
</evidence>
<dbReference type="GO" id="GO:0009431">
    <property type="term" value="C:bacterial-type flagellum basal body, MS ring"/>
    <property type="evidence" value="ECO:0007669"/>
    <property type="project" value="InterPro"/>
</dbReference>
<keyword evidence="5 11" id="KW-0812">Transmembrane</keyword>
<evidence type="ECO:0000256" key="2">
    <source>
        <dbReference type="ARBA" id="ARBA00004651"/>
    </source>
</evidence>
<evidence type="ECO:0000256" key="6">
    <source>
        <dbReference type="ARBA" id="ARBA00022989"/>
    </source>
</evidence>
<dbReference type="AlphaFoldDB" id="A0A323UB77"/>
<comment type="caution">
    <text evidence="14">The sequence shown here is derived from an EMBL/GenBank/DDBJ whole genome shotgun (WGS) entry which is preliminary data.</text>
</comment>
<dbReference type="RefSeq" id="WP_110788161.1">
    <property type="nucleotide sequence ID" value="NZ_QKQS01000026.1"/>
</dbReference>
<dbReference type="InterPro" id="IPR000067">
    <property type="entry name" value="FlgMring_FliF"/>
</dbReference>
<dbReference type="PANTHER" id="PTHR30046:SF0">
    <property type="entry name" value="FLAGELLAR M-RING PROTEIN"/>
    <property type="match status" value="1"/>
</dbReference>
<keyword evidence="14" id="KW-0966">Cell projection</keyword>
<reference evidence="14 15" key="1">
    <citation type="submission" date="2018-06" db="EMBL/GenBank/DDBJ databases">
        <title>Draft Whole-Genome Sequence of the purple photosynthetic bacterium Rhodospeudomonas palustris XCP.</title>
        <authorList>
            <person name="Rayyan A."/>
            <person name="Meyer T.E."/>
            <person name="Kyndt J.A."/>
        </authorList>
    </citation>
    <scope>NUCLEOTIDE SEQUENCE [LARGE SCALE GENOMIC DNA]</scope>
    <source>
        <strain evidence="14 15">XCP</strain>
    </source>
</reference>
<feature type="domain" description="Flagellar M-ring C-terminal" evidence="13">
    <location>
        <begin position="246"/>
        <end position="404"/>
    </location>
</feature>
<dbReference type="EMBL" id="QKQS01000026">
    <property type="protein sequence ID" value="PZA10054.1"/>
    <property type="molecule type" value="Genomic_DNA"/>
</dbReference>
<evidence type="ECO:0000256" key="5">
    <source>
        <dbReference type="ARBA" id="ARBA00022692"/>
    </source>
</evidence>
<evidence type="ECO:0000313" key="14">
    <source>
        <dbReference type="EMBL" id="PZA10054.1"/>
    </source>
</evidence>
<dbReference type="PANTHER" id="PTHR30046">
    <property type="entry name" value="FLAGELLAR M-RING PROTEIN"/>
    <property type="match status" value="1"/>
</dbReference>